<keyword evidence="3" id="KW-1185">Reference proteome</keyword>
<sequence length="646" mass="72406">MDIEPTFRGYIQNELDALLIFQAVLDSKLKHVPRRPYEIERPYLITSGNIFVLIEEVSGIKRWTDGITWSPSRISGKFLIYKELDRSFNSPGMFNPMNNNRHQMIPPHYPPVTAAAASAAQVAQAQQVVNPYHQPNYSMQFSKYTGFVKKTISMKLKSPESKTTKQNFHIVSYYLEDDVNYHRLQRPSESPFFNDIKPSDELIKALDTSALGNGTNTTTTSVTTAPSNQQQRYAYFSDRKLIPDELKILNQQQQMQQSLMNSGNNPYHQPMYVPSQSQMWNPSTTNSHTPTNSTTSNNNNNNGTNNSNSDNSSNTVTSVVNNPDGNARYPYGNGVPNSNTLYSVPYNQQQQQIPQNRIMVNNPYQMYYTAAQPSMGGVSHIPKFLMSLNQQPASDANSVNNNNINPNSQNPTTNSIQSSNNNSTNNTQNNNSSNSNNTNTANNSINSNANNESNNSNDVINRNNMYQQAMDPAQQQPYPMNLTNSLSNENNMQQMYPHLPAHVQTYAAYYAQGSILPNNEMLYANNNNNNNNGEPNSDKLRSGYLLDNNNGNTSNGTRLDAMNVPVINTTRMNNAMSGQTVTDSPYETPSVPLTHKGINSSGNTNIQAPMGSSFNRDHQQRQQQQQQQQSIPHPHLPPSSYRQQNP</sequence>
<dbReference type="Pfam" id="PF09729">
    <property type="entry name" value="Gti1_Pac2"/>
    <property type="match status" value="1"/>
</dbReference>
<dbReference type="PANTHER" id="PTHR28027">
    <property type="entry name" value="TRANSCRIPTIONAL REGULATOR MIT1"/>
    <property type="match status" value="1"/>
</dbReference>
<feature type="compositionally biased region" description="Polar residues" evidence="1">
    <location>
        <begin position="576"/>
        <end position="587"/>
    </location>
</feature>
<feature type="compositionally biased region" description="Polar residues" evidence="1">
    <location>
        <begin position="597"/>
        <end position="614"/>
    </location>
</feature>
<dbReference type="OrthoDB" id="5572844at2759"/>
<organism evidence="2 3">
    <name type="scientific">Maudiozyma exigua</name>
    <name type="common">Yeast</name>
    <name type="synonym">Kazachstania exigua</name>
    <dbReference type="NCBI Taxonomy" id="34358"/>
    <lineage>
        <taxon>Eukaryota</taxon>
        <taxon>Fungi</taxon>
        <taxon>Dikarya</taxon>
        <taxon>Ascomycota</taxon>
        <taxon>Saccharomycotina</taxon>
        <taxon>Saccharomycetes</taxon>
        <taxon>Saccharomycetales</taxon>
        <taxon>Saccharomycetaceae</taxon>
        <taxon>Maudiozyma</taxon>
    </lineage>
</organism>
<feature type="region of interest" description="Disordered" evidence="1">
    <location>
        <begin position="393"/>
        <end position="459"/>
    </location>
</feature>
<evidence type="ECO:0000313" key="2">
    <source>
        <dbReference type="EMBL" id="KAG0662748.1"/>
    </source>
</evidence>
<accession>A0A9P6W4Z2</accession>
<name>A0A9P6W4Z2_MAUEX</name>
<protein>
    <submittedName>
        <fullName evidence="2">Uncharacterized protein</fullName>
    </submittedName>
</protein>
<comment type="caution">
    <text evidence="2">The sequence shown here is derived from an EMBL/GenBank/DDBJ whole genome shotgun (WGS) entry which is preliminary data.</text>
</comment>
<dbReference type="EMBL" id="PUHR01000140">
    <property type="protein sequence ID" value="KAG0662748.1"/>
    <property type="molecule type" value="Genomic_DNA"/>
</dbReference>
<dbReference type="AlphaFoldDB" id="A0A9P6W4Z2"/>
<evidence type="ECO:0000256" key="1">
    <source>
        <dbReference type="SAM" id="MobiDB-lite"/>
    </source>
</evidence>
<dbReference type="Proteomes" id="UP000750334">
    <property type="component" value="Unassembled WGS sequence"/>
</dbReference>
<proteinExistence type="predicted"/>
<feature type="compositionally biased region" description="Low complexity" evidence="1">
    <location>
        <begin position="281"/>
        <end position="323"/>
    </location>
</feature>
<dbReference type="InterPro" id="IPR018608">
    <property type="entry name" value="Gti1/Pac2"/>
</dbReference>
<feature type="compositionally biased region" description="Low complexity" evidence="1">
    <location>
        <begin position="252"/>
        <end position="262"/>
    </location>
</feature>
<feature type="compositionally biased region" description="Low complexity" evidence="1">
    <location>
        <begin position="397"/>
        <end position="459"/>
    </location>
</feature>
<reference evidence="2 3" key="1">
    <citation type="submission" date="2020-11" db="EMBL/GenBank/DDBJ databases">
        <title>Kefir isolates.</title>
        <authorList>
            <person name="Marcisauskas S."/>
            <person name="Kim Y."/>
            <person name="Blasche S."/>
        </authorList>
    </citation>
    <scope>NUCLEOTIDE SEQUENCE [LARGE SCALE GENOMIC DNA]</scope>
    <source>
        <strain evidence="2 3">OG2</strain>
    </source>
</reference>
<evidence type="ECO:0000313" key="3">
    <source>
        <dbReference type="Proteomes" id="UP000750334"/>
    </source>
</evidence>
<feature type="region of interest" description="Disordered" evidence="1">
    <location>
        <begin position="576"/>
        <end position="646"/>
    </location>
</feature>
<feature type="region of interest" description="Disordered" evidence="1">
    <location>
        <begin position="252"/>
        <end position="342"/>
    </location>
</feature>
<gene>
    <name evidence="2" type="ORF">C6P45_001021</name>
</gene>
<dbReference type="PANTHER" id="PTHR28027:SF2">
    <property type="entry name" value="TRANSCRIPTIONAL REGULATOR MIT1"/>
    <property type="match status" value="1"/>
</dbReference>
<dbReference type="GO" id="GO:0003677">
    <property type="term" value="F:DNA binding"/>
    <property type="evidence" value="ECO:0007669"/>
    <property type="project" value="TreeGrafter"/>
</dbReference>